<dbReference type="AlphaFoldDB" id="A0A3N4L3U5"/>
<sequence>LDAGFTRYPICEGQVVATLKDCSNLSDLNYAQFMQTMVSIWGMSLALSASLGAPFIGLACNGTGTLSLLPFEDKGESWTRKHYERMQRDPNSPYLTSKKGDDIYSAGLTAMVHKKLGAAEPKDFSFKGEIDENNYYTQVIRGQVPHHRVWEDHEHVAFLDPHGSSVGTTILVPRKQIKGDVFSMKSANFVSLMKATYNVIQLLRDGLEDDRVGVFFDGYDELFASVILIPTRDPFKENCAPSRVGEAQFYDVHPGYLST</sequence>
<dbReference type="InterPro" id="IPR036265">
    <property type="entry name" value="HIT-like_sf"/>
</dbReference>
<name>A0A3N4L3U5_9PEZI</name>
<dbReference type="OrthoDB" id="2262349at2759"/>
<dbReference type="Proteomes" id="UP000277580">
    <property type="component" value="Unassembled WGS sequence"/>
</dbReference>
<dbReference type="InterPro" id="IPR001310">
    <property type="entry name" value="Histidine_triad_HIT"/>
</dbReference>
<protein>
    <submittedName>
        <fullName evidence="1">Uncharacterized protein</fullName>
    </submittedName>
</protein>
<feature type="non-terminal residue" evidence="1">
    <location>
        <position position="259"/>
    </location>
</feature>
<dbReference type="SUPFAM" id="SSF54197">
    <property type="entry name" value="HIT-like"/>
    <property type="match status" value="1"/>
</dbReference>
<dbReference type="PANTHER" id="PTHR46648">
    <property type="entry name" value="HIT FAMILY PROTEIN 1"/>
    <property type="match status" value="1"/>
</dbReference>
<dbReference type="STRING" id="1392247.A0A3N4L3U5"/>
<reference evidence="1 2" key="1">
    <citation type="journal article" date="2018" name="Nat. Ecol. Evol.">
        <title>Pezizomycetes genomes reveal the molecular basis of ectomycorrhizal truffle lifestyle.</title>
        <authorList>
            <person name="Murat C."/>
            <person name="Payen T."/>
            <person name="Noel B."/>
            <person name="Kuo A."/>
            <person name="Morin E."/>
            <person name="Chen J."/>
            <person name="Kohler A."/>
            <person name="Krizsan K."/>
            <person name="Balestrini R."/>
            <person name="Da Silva C."/>
            <person name="Montanini B."/>
            <person name="Hainaut M."/>
            <person name="Levati E."/>
            <person name="Barry K.W."/>
            <person name="Belfiori B."/>
            <person name="Cichocki N."/>
            <person name="Clum A."/>
            <person name="Dockter R.B."/>
            <person name="Fauchery L."/>
            <person name="Guy J."/>
            <person name="Iotti M."/>
            <person name="Le Tacon F."/>
            <person name="Lindquist E.A."/>
            <person name="Lipzen A."/>
            <person name="Malagnac F."/>
            <person name="Mello A."/>
            <person name="Molinier V."/>
            <person name="Miyauchi S."/>
            <person name="Poulain J."/>
            <person name="Riccioni C."/>
            <person name="Rubini A."/>
            <person name="Sitrit Y."/>
            <person name="Splivallo R."/>
            <person name="Traeger S."/>
            <person name="Wang M."/>
            <person name="Zifcakova L."/>
            <person name="Wipf D."/>
            <person name="Zambonelli A."/>
            <person name="Paolocci F."/>
            <person name="Nowrousian M."/>
            <person name="Ottonello S."/>
            <person name="Baldrian P."/>
            <person name="Spatafora J.W."/>
            <person name="Henrissat B."/>
            <person name="Nagy L.G."/>
            <person name="Aury J.M."/>
            <person name="Wincker P."/>
            <person name="Grigoriev I.V."/>
            <person name="Bonfante P."/>
            <person name="Martin F.M."/>
        </authorList>
    </citation>
    <scope>NUCLEOTIDE SEQUENCE [LARGE SCALE GENOMIC DNA]</scope>
    <source>
        <strain evidence="1 2">CCBAS932</strain>
    </source>
</reference>
<gene>
    <name evidence="1" type="ORF">P167DRAFT_460072</name>
</gene>
<feature type="non-terminal residue" evidence="1">
    <location>
        <position position="1"/>
    </location>
</feature>
<dbReference type="EMBL" id="ML119127">
    <property type="protein sequence ID" value="RPB12715.1"/>
    <property type="molecule type" value="Genomic_DNA"/>
</dbReference>
<dbReference type="InParanoid" id="A0A3N4L3U5"/>
<dbReference type="Gene3D" id="3.30.428.10">
    <property type="entry name" value="HIT-like"/>
    <property type="match status" value="1"/>
</dbReference>
<evidence type="ECO:0000313" key="2">
    <source>
        <dbReference type="Proteomes" id="UP000277580"/>
    </source>
</evidence>
<keyword evidence="2" id="KW-1185">Reference proteome</keyword>
<dbReference type="PANTHER" id="PTHR46648:SF1">
    <property type="entry name" value="ADENOSINE 5'-MONOPHOSPHORAMIDASE HNT1"/>
    <property type="match status" value="1"/>
</dbReference>
<organism evidence="1 2">
    <name type="scientific">Morchella conica CCBAS932</name>
    <dbReference type="NCBI Taxonomy" id="1392247"/>
    <lineage>
        <taxon>Eukaryota</taxon>
        <taxon>Fungi</taxon>
        <taxon>Dikarya</taxon>
        <taxon>Ascomycota</taxon>
        <taxon>Pezizomycotina</taxon>
        <taxon>Pezizomycetes</taxon>
        <taxon>Pezizales</taxon>
        <taxon>Morchellaceae</taxon>
        <taxon>Morchella</taxon>
    </lineage>
</organism>
<accession>A0A3N4L3U5</accession>
<evidence type="ECO:0000313" key="1">
    <source>
        <dbReference type="EMBL" id="RPB12715.1"/>
    </source>
</evidence>
<proteinExistence type="predicted"/>